<accession>A0A645DVB3</accession>
<comment type="caution">
    <text evidence="3">The sequence shown here is derived from an EMBL/GenBank/DDBJ whole genome shotgun (WGS) entry which is preliminary data.</text>
</comment>
<dbReference type="Pfam" id="PF02657">
    <property type="entry name" value="SufE"/>
    <property type="match status" value="1"/>
</dbReference>
<dbReference type="SUPFAM" id="SSF82649">
    <property type="entry name" value="SufE/NifU"/>
    <property type="match status" value="1"/>
</dbReference>
<comment type="similarity">
    <text evidence="1">Belongs to the SufE family.</text>
</comment>
<name>A0A645DVB3_9ZZZZ</name>
<evidence type="ECO:0000259" key="2">
    <source>
        <dbReference type="Pfam" id="PF02657"/>
    </source>
</evidence>
<sequence>MKTIAEKTAEMTAGFSNFEDWLDKYNYIIEIGKSLPPLDEAKKTPPNLISGCQSQVWITASYNDGVVTFEGDSDALITKGIAAILISILSESTPDDIIQCDMKFIDEIGLREHLSPTRANGLNGMIKQMKLYALAFKTKFEKQA</sequence>
<dbReference type="Gene3D" id="3.90.1010.10">
    <property type="match status" value="1"/>
</dbReference>
<protein>
    <submittedName>
        <fullName evidence="3">Cysteine desulfuration protein SufE</fullName>
    </submittedName>
</protein>
<evidence type="ECO:0000256" key="1">
    <source>
        <dbReference type="ARBA" id="ARBA00010282"/>
    </source>
</evidence>
<evidence type="ECO:0000313" key="3">
    <source>
        <dbReference type="EMBL" id="MPM93235.1"/>
    </source>
</evidence>
<dbReference type="PANTHER" id="PTHR43597:SF5">
    <property type="entry name" value="SUFE-LIKE PROTEIN 2, CHLOROPLASTIC"/>
    <property type="match status" value="1"/>
</dbReference>
<gene>
    <name evidence="3" type="primary">sufE_10</name>
    <name evidence="3" type="ORF">SDC9_140371</name>
</gene>
<feature type="domain" description="Fe-S metabolism associated" evidence="2">
    <location>
        <begin position="14"/>
        <end position="130"/>
    </location>
</feature>
<dbReference type="InterPro" id="IPR003808">
    <property type="entry name" value="Fe-S_metab-assoc_dom"/>
</dbReference>
<proteinExistence type="inferred from homology"/>
<organism evidence="3">
    <name type="scientific">bioreactor metagenome</name>
    <dbReference type="NCBI Taxonomy" id="1076179"/>
    <lineage>
        <taxon>unclassified sequences</taxon>
        <taxon>metagenomes</taxon>
        <taxon>ecological metagenomes</taxon>
    </lineage>
</organism>
<dbReference type="EMBL" id="VSSQ01040074">
    <property type="protein sequence ID" value="MPM93235.1"/>
    <property type="molecule type" value="Genomic_DNA"/>
</dbReference>
<reference evidence="3" key="1">
    <citation type="submission" date="2019-08" db="EMBL/GenBank/DDBJ databases">
        <authorList>
            <person name="Kucharzyk K."/>
            <person name="Murdoch R.W."/>
            <person name="Higgins S."/>
            <person name="Loffler F."/>
        </authorList>
    </citation>
    <scope>NUCLEOTIDE SEQUENCE</scope>
</reference>
<dbReference type="PANTHER" id="PTHR43597">
    <property type="entry name" value="SULFUR ACCEPTOR PROTEIN CSDE"/>
    <property type="match status" value="1"/>
</dbReference>
<dbReference type="AlphaFoldDB" id="A0A645DVB3"/>